<reference evidence="1" key="1">
    <citation type="submission" date="2018-02" db="EMBL/GenBank/DDBJ databases">
        <title>Rhizophora mucronata_Transcriptome.</title>
        <authorList>
            <person name="Meera S.P."/>
            <person name="Sreeshan A."/>
            <person name="Augustine A."/>
        </authorList>
    </citation>
    <scope>NUCLEOTIDE SEQUENCE</scope>
    <source>
        <tissue evidence="1">Leaf</tissue>
    </source>
</reference>
<sequence length="52" mass="6416">MNLQKLDFMIHDLMELDEDTCYYRLLMYYVNHTLFLSMLSRYICAHSVWCCQ</sequence>
<organism evidence="1">
    <name type="scientific">Rhizophora mucronata</name>
    <name type="common">Asiatic mangrove</name>
    <dbReference type="NCBI Taxonomy" id="61149"/>
    <lineage>
        <taxon>Eukaryota</taxon>
        <taxon>Viridiplantae</taxon>
        <taxon>Streptophyta</taxon>
        <taxon>Embryophyta</taxon>
        <taxon>Tracheophyta</taxon>
        <taxon>Spermatophyta</taxon>
        <taxon>Magnoliopsida</taxon>
        <taxon>eudicotyledons</taxon>
        <taxon>Gunneridae</taxon>
        <taxon>Pentapetalae</taxon>
        <taxon>rosids</taxon>
        <taxon>fabids</taxon>
        <taxon>Malpighiales</taxon>
        <taxon>Rhizophoraceae</taxon>
        <taxon>Rhizophora</taxon>
    </lineage>
</organism>
<proteinExistence type="predicted"/>
<protein>
    <submittedName>
        <fullName evidence="1">Uncharacterized protein</fullName>
    </submittedName>
</protein>
<dbReference type="EMBL" id="GGEC01065614">
    <property type="protein sequence ID" value="MBX46098.1"/>
    <property type="molecule type" value="Transcribed_RNA"/>
</dbReference>
<name>A0A2P2NUC4_RHIMU</name>
<accession>A0A2P2NUC4</accession>
<evidence type="ECO:0000313" key="1">
    <source>
        <dbReference type="EMBL" id="MBX46098.1"/>
    </source>
</evidence>
<dbReference type="AlphaFoldDB" id="A0A2P2NUC4"/>